<reference evidence="2 3" key="2">
    <citation type="journal article" date="2020" name="Microbiol. Resour. Announc.">
        <title>Antarctic desert soil bacteria exhibit high novel natural product potential, evaluated through long-read genome sequencing and comparative genomics.</title>
        <authorList>
            <person name="Benaud N."/>
            <person name="Edwards R.J."/>
            <person name="Amos T.G."/>
            <person name="D'Agostino P.M."/>
            <person name="Gutierrez-Chavez C."/>
            <person name="Montgomery K."/>
            <person name="Nicetic I."/>
            <person name="Ferrari B.C."/>
        </authorList>
    </citation>
    <scope>NUCLEOTIDE SEQUENCE [LARGE SCALE GENOMIC DNA]</scope>
    <source>
        <strain evidence="2 3">SPB151</strain>
    </source>
</reference>
<keyword evidence="1" id="KW-1133">Transmembrane helix</keyword>
<dbReference type="EMBL" id="CP043661">
    <property type="protein sequence ID" value="QNE21486.1"/>
    <property type="molecule type" value="Genomic_DNA"/>
</dbReference>
<sequence length="102" mass="10872">MIATVRRQTIELCSDSWASFEAVGDAKPRLTVKRWLGRSVVPLILVVAAFAVGYLPGIDPDSLFTIQLSLLLPALLGLLPVNKASQDAIGSALQDALGKLKT</sequence>
<accession>A0A7G6X5H1</accession>
<evidence type="ECO:0000313" key="2">
    <source>
        <dbReference type="EMBL" id="QNE21486.1"/>
    </source>
</evidence>
<reference evidence="3" key="1">
    <citation type="submission" date="2019-09" db="EMBL/GenBank/DDBJ databases">
        <title>Antimicrobial potential of Antarctic Bacteria.</title>
        <authorList>
            <person name="Benaud N."/>
            <person name="Edwards R.J."/>
            <person name="Ferrari B.C."/>
        </authorList>
    </citation>
    <scope>NUCLEOTIDE SEQUENCE [LARGE SCALE GENOMIC DNA]</scope>
    <source>
        <strain evidence="3">SPB151</strain>
    </source>
</reference>
<organism evidence="2 3">
    <name type="scientific">Kribbella qitaiheensis</name>
    <dbReference type="NCBI Taxonomy" id="1544730"/>
    <lineage>
        <taxon>Bacteria</taxon>
        <taxon>Bacillati</taxon>
        <taxon>Actinomycetota</taxon>
        <taxon>Actinomycetes</taxon>
        <taxon>Propionibacteriales</taxon>
        <taxon>Kribbellaceae</taxon>
        <taxon>Kribbella</taxon>
    </lineage>
</organism>
<evidence type="ECO:0000313" key="3">
    <source>
        <dbReference type="Proteomes" id="UP000515563"/>
    </source>
</evidence>
<evidence type="ECO:0000256" key="1">
    <source>
        <dbReference type="SAM" id="Phobius"/>
    </source>
</evidence>
<dbReference type="Proteomes" id="UP000515563">
    <property type="component" value="Chromosome"/>
</dbReference>
<proteinExistence type="predicted"/>
<dbReference type="AlphaFoldDB" id="A0A7G6X5H1"/>
<protein>
    <submittedName>
        <fullName evidence="2">Uncharacterized protein</fullName>
    </submittedName>
</protein>
<keyword evidence="3" id="KW-1185">Reference proteome</keyword>
<gene>
    <name evidence="2" type="ORF">F1D05_30680</name>
</gene>
<feature type="transmembrane region" description="Helical" evidence="1">
    <location>
        <begin position="62"/>
        <end position="81"/>
    </location>
</feature>
<keyword evidence="1" id="KW-0472">Membrane</keyword>
<keyword evidence="1" id="KW-0812">Transmembrane</keyword>
<name>A0A7G6X5H1_9ACTN</name>
<dbReference type="RefSeq" id="WP_185443891.1">
    <property type="nucleotide sequence ID" value="NZ_CP043661.1"/>
</dbReference>
<dbReference type="KEGG" id="kqi:F1D05_30680"/>
<feature type="transmembrane region" description="Helical" evidence="1">
    <location>
        <begin position="35"/>
        <end position="56"/>
    </location>
</feature>